<dbReference type="SMART" id="SM00028">
    <property type="entry name" value="TPR"/>
    <property type="match status" value="4"/>
</dbReference>
<dbReference type="PANTHER" id="PTHR43289">
    <property type="entry name" value="MITOGEN-ACTIVATED PROTEIN KINASE KINASE KINASE 20-RELATED"/>
    <property type="match status" value="1"/>
</dbReference>
<keyword evidence="1" id="KW-0808">Transferase</keyword>
<dbReference type="PROSITE" id="PS50011">
    <property type="entry name" value="PROTEIN_KINASE_DOM"/>
    <property type="match status" value="1"/>
</dbReference>
<keyword evidence="4 5" id="KW-0067">ATP-binding</keyword>
<sequence length="534" mass="57554">MTHPANIGRYEILRPLGAGGMGKVYLARDGNGRMAAVKIMHEHIAQHSDGLPRLRREVEALRRVKSPHVAQILDYDVDGAVAHVATRYVEGLTLQEIVTRRGPLSRAELRRLGIGLGRALEVLHRAEIVHRDLKPSNVMMVNGDPVVIDLGIALVVGMTRMTHGIVGTPAYLAPEVRAGRTAEPAADVYGWGVVMAFAATGGDGSSLPRDLAPVVEAALAADPARRPQANELVDAVEQALGLESARSSYQLALQNDESAQAEVIAAQIDALLPEISDLGQAVQVLLDVARDARNHEALDRSADWYARARALSIEDGARASEGWALDGLAFCARARGDHDRAARYSAEALGIAVQIGEPAMQAWSLSHLGHWARHTGKAQRAVELYEQAREFAGRHGLRDVEGWAGDGLGGTLLDMGSLERAATVFAETRDIALEHGDLALAAWSMDNLGNCSRRNNAPATAETAYQGALELARRIGHREIEGWALVNLARCRESLGDPRAASELFDRAEPIARALDNATMQAEVAEGFDRLRLT</sequence>
<feature type="domain" description="Protein kinase" evidence="6">
    <location>
        <begin position="10"/>
        <end position="240"/>
    </location>
</feature>
<dbReference type="InterPro" id="IPR017441">
    <property type="entry name" value="Protein_kinase_ATP_BS"/>
</dbReference>
<dbReference type="Gene3D" id="1.25.40.10">
    <property type="entry name" value="Tetratricopeptide repeat domain"/>
    <property type="match status" value="1"/>
</dbReference>
<dbReference type="SUPFAM" id="SSF56112">
    <property type="entry name" value="Protein kinase-like (PK-like)"/>
    <property type="match status" value="1"/>
</dbReference>
<dbReference type="InterPro" id="IPR008271">
    <property type="entry name" value="Ser/Thr_kinase_AS"/>
</dbReference>
<dbReference type="Pfam" id="PF00069">
    <property type="entry name" value="Pkinase"/>
    <property type="match status" value="1"/>
</dbReference>
<proteinExistence type="predicted"/>
<dbReference type="InterPro" id="IPR000719">
    <property type="entry name" value="Prot_kinase_dom"/>
</dbReference>
<dbReference type="PROSITE" id="PS00108">
    <property type="entry name" value="PROTEIN_KINASE_ST"/>
    <property type="match status" value="1"/>
</dbReference>
<gene>
    <name evidence="7" type="ORF">ACFPZN_00745</name>
</gene>
<dbReference type="InterPro" id="IPR011990">
    <property type="entry name" value="TPR-like_helical_dom_sf"/>
</dbReference>
<dbReference type="SUPFAM" id="SSF48452">
    <property type="entry name" value="TPR-like"/>
    <property type="match status" value="2"/>
</dbReference>
<evidence type="ECO:0000256" key="5">
    <source>
        <dbReference type="PROSITE-ProRule" id="PRU10141"/>
    </source>
</evidence>
<keyword evidence="8" id="KW-1185">Reference proteome</keyword>
<feature type="binding site" evidence="5">
    <location>
        <position position="38"/>
    </location>
    <ligand>
        <name>ATP</name>
        <dbReference type="ChEBI" id="CHEBI:30616"/>
    </ligand>
</feature>
<protein>
    <submittedName>
        <fullName evidence="7">Tetratricopeptide repeat protein</fullName>
    </submittedName>
</protein>
<evidence type="ECO:0000256" key="4">
    <source>
        <dbReference type="ARBA" id="ARBA00022840"/>
    </source>
</evidence>
<dbReference type="CDD" id="cd14014">
    <property type="entry name" value="STKc_PknB_like"/>
    <property type="match status" value="1"/>
</dbReference>
<evidence type="ECO:0000256" key="1">
    <source>
        <dbReference type="ARBA" id="ARBA00022679"/>
    </source>
</evidence>
<dbReference type="EMBL" id="JBHSON010000001">
    <property type="protein sequence ID" value="MFC5744132.1"/>
    <property type="molecule type" value="Genomic_DNA"/>
</dbReference>
<dbReference type="RefSeq" id="WP_378279013.1">
    <property type="nucleotide sequence ID" value="NZ_JBHSON010000001.1"/>
</dbReference>
<dbReference type="InterPro" id="IPR011009">
    <property type="entry name" value="Kinase-like_dom_sf"/>
</dbReference>
<evidence type="ECO:0000256" key="3">
    <source>
        <dbReference type="ARBA" id="ARBA00022777"/>
    </source>
</evidence>
<evidence type="ECO:0000313" key="8">
    <source>
        <dbReference type="Proteomes" id="UP001596074"/>
    </source>
</evidence>
<evidence type="ECO:0000256" key="2">
    <source>
        <dbReference type="ARBA" id="ARBA00022741"/>
    </source>
</evidence>
<dbReference type="Gene3D" id="3.30.200.20">
    <property type="entry name" value="Phosphorylase Kinase, domain 1"/>
    <property type="match status" value="1"/>
</dbReference>
<comment type="caution">
    <text evidence="7">The sequence shown here is derived from an EMBL/GenBank/DDBJ whole genome shotgun (WGS) entry which is preliminary data.</text>
</comment>
<reference evidence="8" key="1">
    <citation type="journal article" date="2019" name="Int. J. Syst. Evol. Microbiol.">
        <title>The Global Catalogue of Microorganisms (GCM) 10K type strain sequencing project: providing services to taxonomists for standard genome sequencing and annotation.</title>
        <authorList>
            <consortium name="The Broad Institute Genomics Platform"/>
            <consortium name="The Broad Institute Genome Sequencing Center for Infectious Disease"/>
            <person name="Wu L."/>
            <person name="Ma J."/>
        </authorList>
    </citation>
    <scope>NUCLEOTIDE SEQUENCE [LARGE SCALE GENOMIC DNA]</scope>
    <source>
        <strain evidence="8">KCTC 42087</strain>
    </source>
</reference>
<dbReference type="InterPro" id="IPR019734">
    <property type="entry name" value="TPR_rpt"/>
</dbReference>
<evidence type="ECO:0000313" key="7">
    <source>
        <dbReference type="EMBL" id="MFC5744132.1"/>
    </source>
</evidence>
<name>A0ABW0ZP60_9ACTN</name>
<keyword evidence="3" id="KW-0418">Kinase</keyword>
<dbReference type="PANTHER" id="PTHR43289:SF34">
    <property type="entry name" value="SERINE_THREONINE-PROTEIN KINASE YBDM-RELATED"/>
    <property type="match status" value="1"/>
</dbReference>
<dbReference type="Gene3D" id="1.10.510.10">
    <property type="entry name" value="Transferase(Phosphotransferase) domain 1"/>
    <property type="match status" value="1"/>
</dbReference>
<organism evidence="7 8">
    <name type="scientific">Actinomadura rugatobispora</name>
    <dbReference type="NCBI Taxonomy" id="1994"/>
    <lineage>
        <taxon>Bacteria</taxon>
        <taxon>Bacillati</taxon>
        <taxon>Actinomycetota</taxon>
        <taxon>Actinomycetes</taxon>
        <taxon>Streptosporangiales</taxon>
        <taxon>Thermomonosporaceae</taxon>
        <taxon>Actinomadura</taxon>
    </lineage>
</organism>
<evidence type="ECO:0000259" key="6">
    <source>
        <dbReference type="PROSITE" id="PS50011"/>
    </source>
</evidence>
<dbReference type="PROSITE" id="PS00107">
    <property type="entry name" value="PROTEIN_KINASE_ATP"/>
    <property type="match status" value="1"/>
</dbReference>
<dbReference type="Proteomes" id="UP001596074">
    <property type="component" value="Unassembled WGS sequence"/>
</dbReference>
<keyword evidence="2 5" id="KW-0547">Nucleotide-binding</keyword>
<dbReference type="Pfam" id="PF13424">
    <property type="entry name" value="TPR_12"/>
    <property type="match status" value="2"/>
</dbReference>
<dbReference type="SMART" id="SM00220">
    <property type="entry name" value="S_TKc"/>
    <property type="match status" value="1"/>
</dbReference>
<accession>A0ABW0ZP60</accession>